<keyword evidence="1" id="KW-0472">Membrane</keyword>
<sequence length="521" mass="59301">MKFGKRWLYLSHRWLGIVLCLFMAMWFFSGVVMMYVGYPKLTLAERLAHLPKLDFPATPDGCCISPQRALVVAREALEQPRSGKAAGMDSPLDIRLTTLGPDIYWIVSQPKHKPVAINAITGIAKATFDANHAMTVAKQFSPASHPTLIETLRQDIFTVSRALDPHRPLHRIALNDSAGTELYVSSRTGEVIRDSDRMERGWNYFGSILHWLYPLKGEFLDKWRGDVIIYTSLFGTLLSILGIWVGLLRWRFKRQYISGSRSPYRAGWMRWHHLAGLIFGAVTVTWVFSGLMSMNPWKIFSAAGPKPVASALAGITLENAQFSLTPQEALSRATIPVRELSIRLFNGHAYYVLSASNGRTQVISADNFTHQAPFELFSRDTLTQAAAALIPGYSIQRVTWLTTYDNYYYARRPHTMTGHVERRLPILRVEYNDPNQTWLHIDPYTASVFNQLDQSRRTSRWLFNFLHSWDLPIFINTRPLWDITLILLSIGGFALCISGTVIAWRRLRRTKDCQRAAHAVS</sequence>
<feature type="transmembrane region" description="Helical" evidence="1">
    <location>
        <begin position="12"/>
        <end position="38"/>
    </location>
</feature>
<dbReference type="InterPro" id="IPR005625">
    <property type="entry name" value="PepSY-ass_TM"/>
</dbReference>
<dbReference type="Pfam" id="PF03929">
    <property type="entry name" value="PepSY_TM"/>
    <property type="match status" value="1"/>
</dbReference>
<name>A0A126SY68_9BACT</name>
<reference evidence="2" key="1">
    <citation type="journal article" date="2016" name="Appl. Environ. Microbiol.">
        <title>Functional Metagenomics of a Biostimulated Petroleum-Contaminated Soil Reveals an Extraordinary Diversity of Extradiol Dioxygenases.</title>
        <authorList>
            <person name="Terron-Gonzalez L."/>
            <person name="Martin-Cabello G."/>
            <person name="Ferrer M."/>
            <person name="Santero E."/>
        </authorList>
    </citation>
    <scope>NUCLEOTIDE SEQUENCE</scope>
</reference>
<accession>A0A126SY68</accession>
<organism evidence="2">
    <name type="scientific">uncultured bacterium UPO46</name>
    <dbReference type="NCBI Taxonomy" id="1776971"/>
    <lineage>
        <taxon>Bacteria</taxon>
        <taxon>environmental samples</taxon>
    </lineage>
</organism>
<feature type="transmembrane region" description="Helical" evidence="1">
    <location>
        <begin position="227"/>
        <end position="250"/>
    </location>
</feature>
<keyword evidence="1" id="KW-1133">Transmembrane helix</keyword>
<evidence type="ECO:0000313" key="2">
    <source>
        <dbReference type="EMBL" id="AMK59248.1"/>
    </source>
</evidence>
<feature type="transmembrane region" description="Helical" evidence="1">
    <location>
        <begin position="480"/>
        <end position="504"/>
    </location>
</feature>
<protein>
    <submittedName>
        <fullName evidence="2">PepSY-associated TM helix protein</fullName>
    </submittedName>
</protein>
<keyword evidence="1" id="KW-0812">Transmembrane</keyword>
<dbReference type="AlphaFoldDB" id="A0A126SY68"/>
<dbReference type="PANTHER" id="PTHR34219:SF6">
    <property type="entry name" value="BLR3280 PROTEIN"/>
    <property type="match status" value="1"/>
</dbReference>
<evidence type="ECO:0000256" key="1">
    <source>
        <dbReference type="SAM" id="Phobius"/>
    </source>
</evidence>
<dbReference type="PANTHER" id="PTHR34219">
    <property type="entry name" value="IRON-REGULATED INNER MEMBRANE PROTEIN-RELATED"/>
    <property type="match status" value="1"/>
</dbReference>
<proteinExistence type="predicted"/>
<dbReference type="EMBL" id="KU144974">
    <property type="protein sequence ID" value="AMK59248.1"/>
    <property type="molecule type" value="Genomic_DNA"/>
</dbReference>
<feature type="transmembrane region" description="Helical" evidence="1">
    <location>
        <begin position="271"/>
        <end position="292"/>
    </location>
</feature>